<keyword evidence="3" id="KW-1185">Reference proteome</keyword>
<feature type="region of interest" description="Disordered" evidence="1">
    <location>
        <begin position="166"/>
        <end position="207"/>
    </location>
</feature>
<feature type="non-terminal residue" evidence="2">
    <location>
        <position position="207"/>
    </location>
</feature>
<gene>
    <name evidence="2" type="ORF">DFH08DRAFT_1041048</name>
</gene>
<evidence type="ECO:0000256" key="1">
    <source>
        <dbReference type="SAM" id="MobiDB-lite"/>
    </source>
</evidence>
<organism evidence="2 3">
    <name type="scientific">Mycena albidolilacea</name>
    <dbReference type="NCBI Taxonomy" id="1033008"/>
    <lineage>
        <taxon>Eukaryota</taxon>
        <taxon>Fungi</taxon>
        <taxon>Dikarya</taxon>
        <taxon>Basidiomycota</taxon>
        <taxon>Agaricomycotina</taxon>
        <taxon>Agaricomycetes</taxon>
        <taxon>Agaricomycetidae</taxon>
        <taxon>Agaricales</taxon>
        <taxon>Marasmiineae</taxon>
        <taxon>Mycenaceae</taxon>
        <taxon>Mycena</taxon>
    </lineage>
</organism>
<dbReference type="AlphaFoldDB" id="A0AAD7EEQ4"/>
<feature type="compositionally biased region" description="Polar residues" evidence="1">
    <location>
        <begin position="171"/>
        <end position="193"/>
    </location>
</feature>
<sequence length="207" mass="22316">MNTPQELPGSPIPLHAEKVKNPWQGHRRRGSDRPTRSPRWPSPCAPKLGHAPPVPPVLQSSHPRPRPACTVVTSAPPHPRTRARGHVPPSLQSVQHRQHTLRARSCSPLPRRSFPVQPPLNSHPPRTHSLLLPDTPRPIGCAVIPPPSCVRHFAYAGSSDTAHTCPRPIPFSSSPMQQCPQNAPARPSNTPNNPGGAACAPLPPSPP</sequence>
<name>A0AAD7EEQ4_9AGAR</name>
<feature type="region of interest" description="Disordered" evidence="1">
    <location>
        <begin position="1"/>
        <end position="102"/>
    </location>
</feature>
<dbReference type="EMBL" id="JARIHO010000065">
    <property type="protein sequence ID" value="KAJ7314836.1"/>
    <property type="molecule type" value="Genomic_DNA"/>
</dbReference>
<comment type="caution">
    <text evidence="2">The sequence shown here is derived from an EMBL/GenBank/DDBJ whole genome shotgun (WGS) entry which is preliminary data.</text>
</comment>
<evidence type="ECO:0000313" key="3">
    <source>
        <dbReference type="Proteomes" id="UP001218218"/>
    </source>
</evidence>
<accession>A0AAD7EEQ4</accession>
<protein>
    <submittedName>
        <fullName evidence="2">Uncharacterized protein</fullName>
    </submittedName>
</protein>
<reference evidence="2" key="1">
    <citation type="submission" date="2023-03" db="EMBL/GenBank/DDBJ databases">
        <title>Massive genome expansion in bonnet fungi (Mycena s.s.) driven by repeated elements and novel gene families across ecological guilds.</title>
        <authorList>
            <consortium name="Lawrence Berkeley National Laboratory"/>
            <person name="Harder C.B."/>
            <person name="Miyauchi S."/>
            <person name="Viragh M."/>
            <person name="Kuo A."/>
            <person name="Thoen E."/>
            <person name="Andreopoulos B."/>
            <person name="Lu D."/>
            <person name="Skrede I."/>
            <person name="Drula E."/>
            <person name="Henrissat B."/>
            <person name="Morin E."/>
            <person name="Kohler A."/>
            <person name="Barry K."/>
            <person name="LaButti K."/>
            <person name="Morin E."/>
            <person name="Salamov A."/>
            <person name="Lipzen A."/>
            <person name="Mereny Z."/>
            <person name="Hegedus B."/>
            <person name="Baldrian P."/>
            <person name="Stursova M."/>
            <person name="Weitz H."/>
            <person name="Taylor A."/>
            <person name="Grigoriev I.V."/>
            <person name="Nagy L.G."/>
            <person name="Martin F."/>
            <person name="Kauserud H."/>
        </authorList>
    </citation>
    <scope>NUCLEOTIDE SEQUENCE</scope>
    <source>
        <strain evidence="2">CBHHK002</strain>
    </source>
</reference>
<proteinExistence type="predicted"/>
<dbReference type="Proteomes" id="UP001218218">
    <property type="component" value="Unassembled WGS sequence"/>
</dbReference>
<evidence type="ECO:0000313" key="2">
    <source>
        <dbReference type="EMBL" id="KAJ7314836.1"/>
    </source>
</evidence>